<sequence>MGGQEEQEQQVRLLAAEAAFDAGEAGIAQHLLLGLAAAGYPPAWRLAAEMACPDRYADQSRERAARAQQLRQQQELVEQQLAQEEQQQQDTDAAVAARRRHSTLHGR</sequence>
<feature type="compositionally biased region" description="Basic residues" evidence="1">
    <location>
        <begin position="97"/>
        <end position="107"/>
    </location>
</feature>
<name>A0ABY8U431_TETOB</name>
<feature type="region of interest" description="Disordered" evidence="1">
    <location>
        <begin position="80"/>
        <end position="107"/>
    </location>
</feature>
<gene>
    <name evidence="2" type="ORF">OEZ85_012692</name>
</gene>
<dbReference type="EMBL" id="CP126214">
    <property type="protein sequence ID" value="WIA15950.1"/>
    <property type="molecule type" value="Genomic_DNA"/>
</dbReference>
<reference evidence="2 3" key="1">
    <citation type="submission" date="2023-05" db="EMBL/GenBank/DDBJ databases">
        <title>A 100% complete, gapless, phased diploid assembly of the Scenedesmus obliquus UTEX 3031 genome.</title>
        <authorList>
            <person name="Biondi T.C."/>
            <person name="Hanschen E.R."/>
            <person name="Kwon T."/>
            <person name="Eng W."/>
            <person name="Kruse C.P.S."/>
            <person name="Koehler S.I."/>
            <person name="Kunde Y."/>
            <person name="Gleasner C.D."/>
            <person name="You Mak K.T."/>
            <person name="Polle J."/>
            <person name="Hovde B.T."/>
            <person name="Starkenburg S.R."/>
        </authorList>
    </citation>
    <scope>NUCLEOTIDE SEQUENCE [LARGE SCALE GENOMIC DNA]</scope>
    <source>
        <strain evidence="2 3">DOE0152z</strain>
    </source>
</reference>
<organism evidence="2 3">
    <name type="scientific">Tetradesmus obliquus</name>
    <name type="common">Green alga</name>
    <name type="synonym">Acutodesmus obliquus</name>
    <dbReference type="NCBI Taxonomy" id="3088"/>
    <lineage>
        <taxon>Eukaryota</taxon>
        <taxon>Viridiplantae</taxon>
        <taxon>Chlorophyta</taxon>
        <taxon>core chlorophytes</taxon>
        <taxon>Chlorophyceae</taxon>
        <taxon>CS clade</taxon>
        <taxon>Sphaeropleales</taxon>
        <taxon>Scenedesmaceae</taxon>
        <taxon>Tetradesmus</taxon>
    </lineage>
</organism>
<evidence type="ECO:0000256" key="1">
    <source>
        <dbReference type="SAM" id="MobiDB-lite"/>
    </source>
</evidence>
<evidence type="ECO:0000313" key="3">
    <source>
        <dbReference type="Proteomes" id="UP001244341"/>
    </source>
</evidence>
<proteinExistence type="predicted"/>
<keyword evidence="3" id="KW-1185">Reference proteome</keyword>
<evidence type="ECO:0008006" key="4">
    <source>
        <dbReference type="Google" id="ProtNLM"/>
    </source>
</evidence>
<dbReference type="Proteomes" id="UP001244341">
    <property type="component" value="Chromosome 7b"/>
</dbReference>
<evidence type="ECO:0000313" key="2">
    <source>
        <dbReference type="EMBL" id="WIA15950.1"/>
    </source>
</evidence>
<feature type="compositionally biased region" description="Low complexity" evidence="1">
    <location>
        <begin position="80"/>
        <end position="96"/>
    </location>
</feature>
<protein>
    <recommendedName>
        <fullName evidence="4">Clp R domain-containing protein</fullName>
    </recommendedName>
</protein>
<accession>A0ABY8U431</accession>